<accession>A0A8S1EYN2</accession>
<organism evidence="2 3">
    <name type="scientific">Caenorhabditis bovis</name>
    <dbReference type="NCBI Taxonomy" id="2654633"/>
    <lineage>
        <taxon>Eukaryota</taxon>
        <taxon>Metazoa</taxon>
        <taxon>Ecdysozoa</taxon>
        <taxon>Nematoda</taxon>
        <taxon>Chromadorea</taxon>
        <taxon>Rhabditida</taxon>
        <taxon>Rhabditina</taxon>
        <taxon>Rhabditomorpha</taxon>
        <taxon>Rhabditoidea</taxon>
        <taxon>Rhabditidae</taxon>
        <taxon>Peloderinae</taxon>
        <taxon>Caenorhabditis</taxon>
    </lineage>
</organism>
<protein>
    <submittedName>
        <fullName evidence="2">Uncharacterized protein</fullName>
    </submittedName>
</protein>
<comment type="caution">
    <text evidence="2">The sequence shown here is derived from an EMBL/GenBank/DDBJ whole genome shotgun (WGS) entry which is preliminary data.</text>
</comment>
<reference evidence="2 3" key="1">
    <citation type="submission" date="2020-04" db="EMBL/GenBank/DDBJ databases">
        <authorList>
            <person name="Laetsch R D."/>
            <person name="Stevens L."/>
            <person name="Kumar S."/>
            <person name="Blaxter L. M."/>
        </authorList>
    </citation>
    <scope>NUCLEOTIDE SEQUENCE [LARGE SCALE GENOMIC DNA]</scope>
</reference>
<feature type="compositionally biased region" description="Basic and acidic residues" evidence="1">
    <location>
        <begin position="16"/>
        <end position="29"/>
    </location>
</feature>
<dbReference type="AlphaFoldDB" id="A0A8S1EYN2"/>
<sequence>MSYHSCRKRHCKKPKRNVDKEYPKRHDEETPPQAIVRQPKVYEATDDTKWSVPSESEASTYKSSRRSRRASPNQFAIESLVEPQLEQHYQGVLNKKEAAQITRLDDFILYYRIAKEPLKADVPISIPLFICHRNTDNQVFNFRVQQVISENNSLWWTVIINKQPTQLFRRMSDLVRCYHTYRYTHPETGKSEVFPLWKDRKATVENIAPPTN</sequence>
<evidence type="ECO:0000256" key="1">
    <source>
        <dbReference type="SAM" id="MobiDB-lite"/>
    </source>
</evidence>
<dbReference type="EMBL" id="CADEPM010000004">
    <property type="protein sequence ID" value="CAB3405191.1"/>
    <property type="molecule type" value="Genomic_DNA"/>
</dbReference>
<evidence type="ECO:0000313" key="2">
    <source>
        <dbReference type="EMBL" id="CAB3405191.1"/>
    </source>
</evidence>
<dbReference type="PANTHER" id="PTHR31128">
    <property type="entry name" value="PROTEIN CBR-CLEC-135-RELATED"/>
    <property type="match status" value="1"/>
</dbReference>
<feature type="compositionally biased region" description="Basic residues" evidence="1">
    <location>
        <begin position="1"/>
        <end position="15"/>
    </location>
</feature>
<feature type="compositionally biased region" description="Polar residues" evidence="1">
    <location>
        <begin position="51"/>
        <end position="62"/>
    </location>
</feature>
<evidence type="ECO:0000313" key="3">
    <source>
        <dbReference type="Proteomes" id="UP000494206"/>
    </source>
</evidence>
<name>A0A8S1EYN2_9PELO</name>
<dbReference type="PANTHER" id="PTHR31128:SF6">
    <property type="entry name" value="SH2 DOMAIN-CONTAINING PROTEIN"/>
    <property type="match status" value="1"/>
</dbReference>
<feature type="region of interest" description="Disordered" evidence="1">
    <location>
        <begin position="1"/>
        <end position="70"/>
    </location>
</feature>
<dbReference type="Proteomes" id="UP000494206">
    <property type="component" value="Unassembled WGS sequence"/>
</dbReference>
<proteinExistence type="predicted"/>
<gene>
    <name evidence="2" type="ORF">CBOVIS_LOCUS7417</name>
</gene>
<dbReference type="OrthoDB" id="5868621at2759"/>
<keyword evidence="3" id="KW-1185">Reference proteome</keyword>